<keyword evidence="2" id="KW-0378">Hydrolase</keyword>
<organism evidence="2 3">
    <name type="scientific">Methanolobus profundi</name>
    <dbReference type="NCBI Taxonomy" id="487685"/>
    <lineage>
        <taxon>Archaea</taxon>
        <taxon>Methanobacteriati</taxon>
        <taxon>Methanobacteriota</taxon>
        <taxon>Stenosarchaea group</taxon>
        <taxon>Methanomicrobia</taxon>
        <taxon>Methanosarcinales</taxon>
        <taxon>Methanosarcinaceae</taxon>
        <taxon>Methanolobus</taxon>
    </lineage>
</organism>
<gene>
    <name evidence="2" type="ORF">SAMN04488696_0758</name>
</gene>
<dbReference type="InterPro" id="IPR029062">
    <property type="entry name" value="Class_I_gatase-like"/>
</dbReference>
<accession>A0A1I4PMK1</accession>
<dbReference type="SUPFAM" id="SSF52317">
    <property type="entry name" value="Class I glutamine amidotransferase-like"/>
    <property type="match status" value="1"/>
</dbReference>
<proteinExistence type="predicted"/>
<dbReference type="GO" id="GO:0006508">
    <property type="term" value="P:proteolysis"/>
    <property type="evidence" value="ECO:0007669"/>
    <property type="project" value="UniProtKB-KW"/>
</dbReference>
<evidence type="ECO:0000259" key="1">
    <source>
        <dbReference type="Pfam" id="PF01965"/>
    </source>
</evidence>
<dbReference type="STRING" id="487685.SAMN04488696_0758"/>
<dbReference type="Pfam" id="PF01965">
    <property type="entry name" value="DJ-1_PfpI"/>
    <property type="match status" value="1"/>
</dbReference>
<reference evidence="3" key="1">
    <citation type="submission" date="2016-10" db="EMBL/GenBank/DDBJ databases">
        <authorList>
            <person name="Varghese N."/>
            <person name="Submissions S."/>
        </authorList>
    </citation>
    <scope>NUCLEOTIDE SEQUENCE [LARGE SCALE GENOMIC DNA]</scope>
    <source>
        <strain evidence="3">Mob M</strain>
    </source>
</reference>
<dbReference type="Gene3D" id="3.40.50.880">
    <property type="match status" value="1"/>
</dbReference>
<dbReference type="Proteomes" id="UP000198535">
    <property type="component" value="Unassembled WGS sequence"/>
</dbReference>
<dbReference type="GO" id="GO:0008233">
    <property type="term" value="F:peptidase activity"/>
    <property type="evidence" value="ECO:0007669"/>
    <property type="project" value="UniProtKB-KW"/>
</dbReference>
<protein>
    <submittedName>
        <fullName evidence="2">Protease I</fullName>
    </submittedName>
</protein>
<sequence>MSGSDLSSKKILMVIAQEGFRDEEFFEPRDVFEDAGISITIASNTMKEATGVLGGTAKPDVTIGNVNITEYDAIVIAGGPGSRKLLWPDKKLQKLVAEAFDLAKVVAAICVSPVILARAGVLEGKKATVFKDPASIKELLDGGADYENEDVIIVENVVTARDPTAAEQFGEAVLEALEEM</sequence>
<dbReference type="PANTHER" id="PTHR48094:SF12">
    <property type="entry name" value="PARKINSON DISEASE PROTEIN 7 HOMOLOG"/>
    <property type="match status" value="1"/>
</dbReference>
<dbReference type="AlphaFoldDB" id="A0A1I4PMK1"/>
<evidence type="ECO:0000313" key="2">
    <source>
        <dbReference type="EMBL" id="SFM28846.1"/>
    </source>
</evidence>
<dbReference type="RefSeq" id="WP_091933327.1">
    <property type="nucleotide sequence ID" value="NZ_FOUJ01000001.1"/>
</dbReference>
<dbReference type="EMBL" id="FOUJ01000001">
    <property type="protein sequence ID" value="SFM28846.1"/>
    <property type="molecule type" value="Genomic_DNA"/>
</dbReference>
<dbReference type="CDD" id="cd03135">
    <property type="entry name" value="GATase1_DJ-1"/>
    <property type="match status" value="1"/>
</dbReference>
<keyword evidence="3" id="KW-1185">Reference proteome</keyword>
<dbReference type="PANTHER" id="PTHR48094">
    <property type="entry name" value="PROTEIN/NUCLEIC ACID DEGLYCASE DJ-1-RELATED"/>
    <property type="match status" value="1"/>
</dbReference>
<evidence type="ECO:0000313" key="3">
    <source>
        <dbReference type="Proteomes" id="UP000198535"/>
    </source>
</evidence>
<keyword evidence="2" id="KW-0645">Protease</keyword>
<name>A0A1I4PMK1_9EURY</name>
<dbReference type="OrthoDB" id="82036at2157"/>
<dbReference type="GO" id="GO:0005737">
    <property type="term" value="C:cytoplasm"/>
    <property type="evidence" value="ECO:0007669"/>
    <property type="project" value="TreeGrafter"/>
</dbReference>
<dbReference type="InterPro" id="IPR050325">
    <property type="entry name" value="Prot/Nucl_acid_deglycase"/>
</dbReference>
<dbReference type="InterPro" id="IPR002818">
    <property type="entry name" value="DJ-1/PfpI"/>
</dbReference>
<feature type="domain" description="DJ-1/PfpI" evidence="1">
    <location>
        <begin position="9"/>
        <end position="175"/>
    </location>
</feature>